<feature type="compositionally biased region" description="Low complexity" evidence="1">
    <location>
        <begin position="352"/>
        <end position="365"/>
    </location>
</feature>
<dbReference type="Proteomes" id="UP000318571">
    <property type="component" value="Chromosome 4"/>
</dbReference>
<feature type="compositionally biased region" description="Basic and acidic residues" evidence="1">
    <location>
        <begin position="505"/>
        <end position="514"/>
    </location>
</feature>
<protein>
    <recommendedName>
        <fullName evidence="4">FAM21/CAPZIP domain-containing protein</fullName>
    </recommendedName>
</protein>
<feature type="compositionally biased region" description="Polar residues" evidence="1">
    <location>
        <begin position="797"/>
        <end position="809"/>
    </location>
</feature>
<dbReference type="OMA" id="ACVEVEY"/>
<feature type="compositionally biased region" description="Low complexity" evidence="1">
    <location>
        <begin position="597"/>
        <end position="608"/>
    </location>
</feature>
<feature type="region of interest" description="Disordered" evidence="1">
    <location>
        <begin position="185"/>
        <end position="537"/>
    </location>
</feature>
<feature type="compositionally biased region" description="Polar residues" evidence="1">
    <location>
        <begin position="833"/>
        <end position="860"/>
    </location>
</feature>
<evidence type="ECO:0000313" key="2">
    <source>
        <dbReference type="EMBL" id="TRY67561.1"/>
    </source>
</evidence>
<dbReference type="STRING" id="6832.A0A553NQ36"/>
<keyword evidence="3" id="KW-1185">Reference proteome</keyword>
<feature type="compositionally biased region" description="Basic and acidic residues" evidence="1">
    <location>
        <begin position="883"/>
        <end position="904"/>
    </location>
</feature>
<name>A0A553NQ36_TIGCA</name>
<evidence type="ECO:0008006" key="4">
    <source>
        <dbReference type="Google" id="ProtNLM"/>
    </source>
</evidence>
<feature type="region of interest" description="Disordered" evidence="1">
    <location>
        <begin position="558"/>
        <end position="724"/>
    </location>
</feature>
<dbReference type="EMBL" id="VCGU01000011">
    <property type="protein sequence ID" value="TRY67561.1"/>
    <property type="molecule type" value="Genomic_DNA"/>
</dbReference>
<feature type="region of interest" description="Disordered" evidence="1">
    <location>
        <begin position="797"/>
        <end position="1082"/>
    </location>
</feature>
<dbReference type="AlphaFoldDB" id="A0A553NQ36"/>
<sequence length="1082" mass="117236">MEPLDLKSLEPENGDWSCVTDGRLLAQLSLLGTNLEARAQQIQDKFDTLDQRVAQSQTKFDNVTNEFLLLSNTQFIENRVYDEADPKVDEDYATGQIKPMIELSDEDKQKIYEANVQKSLEIGLNFVSEAFDHVKIDVSDSEDEVGDVPLLRQPLLEAKNPYHLRRLPYLIGSDSFLNDDFAGVGGSKPKATSAQSDIDVESELSEDDIEPQLPISNRAQPTEIGRPVSRENPGQTDSPALVPKQSTLFDSDSDDDLFHGSSQNQKLDISPPSIPVEPVATPELNFATELARKLKVPPTEELKSDPPSLPTLPKPKKPIVNEPTPSPPQANLRKPDLFGGLGESDSDDLFSSPVVIKTPKKIVVSSKHKNLFGDSSDSGEDDFLFSSKMKPPIPNSLATKPRSQGSSGATTTIATTDRPETSNQEEGVREEEEEAENVPNHLAATSSSKAHAQDAQDAQGGQGQQSKEKKTKKKGAVQKASLFSDSESDDDDFLLFASKDTGGSLKKDSKRLFELSDEATSETETMSEIRPKKPIGGVAMFSPGVDILGALNKRNSAGKTDLAHQVKEEDTMDGNAPSSGKKAIKTVIKKVKRTKTKNNNNNNNNNAADSTESDSLEEEANENTDDEVYTVASFEVDPPPKALDVSTAVKQGPPVALKPSFKAFTEQPKPSTNSGEDSSSNSSSPKPSRNEIKSPPPVAPKPVSRPLGEPQTSSPPPSIAPKPMLSAATIEEKARILAQLSPTLEQRPNQQNELTKYGAEPPLVAPKVDLNSEPNHLKEIIEDPLNLNKVDPLKVSSSIRLEPESNSLSVVKPEVVMEIKRSPTMSEDELSSKESQSPHEGSPKSSINRPGGTVSKSAFRSSLEKALIKGPMSPKTPPISPSKKFDDEVVFRNPDESDVKEESGPRVSDPPSDGEVSFTGHLLVGATKVRAKGSVKRRPPTRRSRLFDALPINEASDMEDAVDSVLPEAPKEAKADISSDQPEVLSDKTEEKSNSPTNSDTVQSDGDGTIIDEERPFSPDDPLKKPPPMPAAVKATNHSIFDTSSDDDDLFAQPTPSKLSLPKSEAKLFGSDSSSDDDLFKK</sequence>
<feature type="compositionally biased region" description="Acidic residues" evidence="1">
    <location>
        <begin position="198"/>
        <end position="210"/>
    </location>
</feature>
<evidence type="ECO:0000313" key="3">
    <source>
        <dbReference type="Proteomes" id="UP000318571"/>
    </source>
</evidence>
<dbReference type="OrthoDB" id="751084at2759"/>
<feature type="compositionally biased region" description="Low complexity" evidence="1">
    <location>
        <begin position="405"/>
        <end position="416"/>
    </location>
</feature>
<feature type="region of interest" description="Disordered" evidence="1">
    <location>
        <begin position="741"/>
        <end position="761"/>
    </location>
</feature>
<feature type="compositionally biased region" description="Basic residues" evidence="1">
    <location>
        <begin position="582"/>
        <end position="596"/>
    </location>
</feature>
<evidence type="ECO:0000256" key="1">
    <source>
        <dbReference type="SAM" id="MobiDB-lite"/>
    </source>
</evidence>
<feature type="compositionally biased region" description="Basic residues" evidence="1">
    <location>
        <begin position="929"/>
        <end position="944"/>
    </location>
</feature>
<reference evidence="2 3" key="1">
    <citation type="journal article" date="2018" name="Nat. Ecol. Evol.">
        <title>Genomic signatures of mitonuclear coevolution across populations of Tigriopus californicus.</title>
        <authorList>
            <person name="Barreto F.S."/>
            <person name="Watson E.T."/>
            <person name="Lima T.G."/>
            <person name="Willett C.S."/>
            <person name="Edmands S."/>
            <person name="Li W."/>
            <person name="Burton R.S."/>
        </authorList>
    </citation>
    <scope>NUCLEOTIDE SEQUENCE [LARGE SCALE GENOMIC DNA]</scope>
    <source>
        <strain evidence="2 3">San Diego</strain>
    </source>
</reference>
<feature type="compositionally biased region" description="Low complexity" evidence="1">
    <location>
        <begin position="670"/>
        <end position="687"/>
    </location>
</feature>
<feature type="compositionally biased region" description="Polar residues" evidence="1">
    <location>
        <begin position="994"/>
        <end position="1006"/>
    </location>
</feature>
<feature type="compositionally biased region" description="Acidic residues" evidence="1">
    <location>
        <begin position="611"/>
        <end position="628"/>
    </location>
</feature>
<gene>
    <name evidence="2" type="ORF">TCAL_02300</name>
</gene>
<comment type="caution">
    <text evidence="2">The sequence shown here is derived from an EMBL/GenBank/DDBJ whole genome shotgun (WGS) entry which is preliminary data.</text>
</comment>
<feature type="compositionally biased region" description="Basic and acidic residues" evidence="1">
    <location>
        <begin position="1012"/>
        <end position="1024"/>
    </location>
</feature>
<feature type="compositionally biased region" description="Polar residues" evidence="1">
    <location>
        <begin position="741"/>
        <end position="754"/>
    </location>
</feature>
<accession>A0A553NQ36</accession>
<proteinExistence type="predicted"/>
<organism evidence="2 3">
    <name type="scientific">Tigriopus californicus</name>
    <name type="common">Marine copepod</name>
    <dbReference type="NCBI Taxonomy" id="6832"/>
    <lineage>
        <taxon>Eukaryota</taxon>
        <taxon>Metazoa</taxon>
        <taxon>Ecdysozoa</taxon>
        <taxon>Arthropoda</taxon>
        <taxon>Crustacea</taxon>
        <taxon>Multicrustacea</taxon>
        <taxon>Hexanauplia</taxon>
        <taxon>Copepoda</taxon>
        <taxon>Harpacticoida</taxon>
        <taxon>Harpacticidae</taxon>
        <taxon>Tigriopus</taxon>
    </lineage>
</organism>